<accession>A0A1H3A5F9</accession>
<keyword evidence="3" id="KW-1185">Reference proteome</keyword>
<dbReference type="Pfam" id="PF04654">
    <property type="entry name" value="DUF599"/>
    <property type="match status" value="1"/>
</dbReference>
<dbReference type="PANTHER" id="PTHR31168:SF1">
    <property type="entry name" value="DUF599 FAMILY PROTEIN"/>
    <property type="match status" value="1"/>
</dbReference>
<protein>
    <submittedName>
        <fullName evidence="2">Uncharacterized membrane protein</fullName>
    </submittedName>
</protein>
<feature type="transmembrane region" description="Helical" evidence="1">
    <location>
        <begin position="79"/>
        <end position="96"/>
    </location>
</feature>
<dbReference type="RefSeq" id="WP_089947498.1">
    <property type="nucleotide sequence ID" value="NZ_FNOI01000005.1"/>
</dbReference>
<gene>
    <name evidence="2" type="ORF">SAMN04488001_2737</name>
</gene>
<organism evidence="2 3">
    <name type="scientific">Litoreibacter albidus</name>
    <dbReference type="NCBI Taxonomy" id="670155"/>
    <lineage>
        <taxon>Bacteria</taxon>
        <taxon>Pseudomonadati</taxon>
        <taxon>Pseudomonadota</taxon>
        <taxon>Alphaproteobacteria</taxon>
        <taxon>Rhodobacterales</taxon>
        <taxon>Roseobacteraceae</taxon>
        <taxon>Litoreibacter</taxon>
    </lineage>
</organism>
<dbReference type="STRING" id="670155.SAMN04488001_2737"/>
<evidence type="ECO:0000313" key="2">
    <source>
        <dbReference type="EMBL" id="SDX24661.1"/>
    </source>
</evidence>
<dbReference type="OrthoDB" id="9806874at2"/>
<feature type="transmembrane region" description="Helical" evidence="1">
    <location>
        <begin position="15"/>
        <end position="32"/>
    </location>
</feature>
<feature type="transmembrane region" description="Helical" evidence="1">
    <location>
        <begin position="116"/>
        <end position="134"/>
    </location>
</feature>
<dbReference type="AlphaFoldDB" id="A0A1H3A5F9"/>
<evidence type="ECO:0000313" key="3">
    <source>
        <dbReference type="Proteomes" id="UP000199441"/>
    </source>
</evidence>
<dbReference type="EMBL" id="FNOI01000005">
    <property type="protein sequence ID" value="SDX24661.1"/>
    <property type="molecule type" value="Genomic_DNA"/>
</dbReference>
<dbReference type="Proteomes" id="UP000199441">
    <property type="component" value="Unassembled WGS sequence"/>
</dbReference>
<sequence length="242" mass="27278">MTILDHLSLLTPLDAAALALLAFCWFFMSWWIERPNTARPSVTAIMVEYRREWMRQMVTRDPRIFDAAILSDLRQATSFFGSGCMIAIGGVLAMIGNTEQIQMVASDLTSEEIPSIVWQVKLMVVVLFLTHAFLKFVWSNRLFGYCAVIMAAVPNDITQPTVYPRAAQAADINVRAAWNFNRGLRAIYYSLGTLAWLLGPIPLILATLMVTYIIWQREFWSLPRDILQNGPALPAATEETST</sequence>
<keyword evidence="1" id="KW-1133">Transmembrane helix</keyword>
<keyword evidence="1" id="KW-0812">Transmembrane</keyword>
<keyword evidence="1" id="KW-0472">Membrane</keyword>
<proteinExistence type="predicted"/>
<name>A0A1H3A5F9_9RHOB</name>
<dbReference type="PANTHER" id="PTHR31168">
    <property type="entry name" value="OS02G0292800 PROTEIN"/>
    <property type="match status" value="1"/>
</dbReference>
<evidence type="ECO:0000256" key="1">
    <source>
        <dbReference type="SAM" id="Phobius"/>
    </source>
</evidence>
<reference evidence="3" key="1">
    <citation type="submission" date="2016-10" db="EMBL/GenBank/DDBJ databases">
        <authorList>
            <person name="Varghese N."/>
            <person name="Submissions S."/>
        </authorList>
    </citation>
    <scope>NUCLEOTIDE SEQUENCE [LARGE SCALE GENOMIC DNA]</scope>
    <source>
        <strain evidence="3">DSM 26922</strain>
    </source>
</reference>
<feature type="transmembrane region" description="Helical" evidence="1">
    <location>
        <begin position="187"/>
        <end position="215"/>
    </location>
</feature>
<dbReference type="InterPro" id="IPR006747">
    <property type="entry name" value="DUF599"/>
</dbReference>